<dbReference type="AlphaFoldDB" id="A0A843UR78"/>
<evidence type="ECO:0000313" key="5">
    <source>
        <dbReference type="Proteomes" id="UP000652761"/>
    </source>
</evidence>
<dbReference type="GO" id="GO:0005829">
    <property type="term" value="C:cytosol"/>
    <property type="evidence" value="ECO:0007669"/>
    <property type="project" value="TreeGrafter"/>
</dbReference>
<evidence type="ECO:0000256" key="2">
    <source>
        <dbReference type="ARBA" id="ARBA00023152"/>
    </source>
</evidence>
<dbReference type="EMBL" id="NMUH01000791">
    <property type="protein sequence ID" value="MQL84866.1"/>
    <property type="molecule type" value="Genomic_DNA"/>
</dbReference>
<proteinExistence type="predicted"/>
<keyword evidence="2" id="KW-0324">Glycolysis</keyword>
<dbReference type="PANTHER" id="PTHR11469">
    <property type="entry name" value="GLUCOSE-6-PHOSPHATE ISOMERASE"/>
    <property type="match status" value="1"/>
</dbReference>
<dbReference type="GO" id="GO:0048029">
    <property type="term" value="F:monosaccharide binding"/>
    <property type="evidence" value="ECO:0007669"/>
    <property type="project" value="TreeGrafter"/>
</dbReference>
<dbReference type="GO" id="GO:0051156">
    <property type="term" value="P:glucose 6-phosphate metabolic process"/>
    <property type="evidence" value="ECO:0007669"/>
    <property type="project" value="TreeGrafter"/>
</dbReference>
<dbReference type="InterPro" id="IPR046348">
    <property type="entry name" value="SIS_dom_sf"/>
</dbReference>
<evidence type="ECO:0008006" key="6">
    <source>
        <dbReference type="Google" id="ProtNLM"/>
    </source>
</evidence>
<dbReference type="OrthoDB" id="5831190at2759"/>
<protein>
    <recommendedName>
        <fullName evidence="6">Glucose-6-phosphate isomerase</fullName>
    </recommendedName>
</protein>
<dbReference type="InterPro" id="IPR001672">
    <property type="entry name" value="G6P_Isomerase"/>
</dbReference>
<comment type="caution">
    <text evidence="4">The sequence shown here is derived from an EMBL/GenBank/DDBJ whole genome shotgun (WGS) entry which is preliminary data.</text>
</comment>
<dbReference type="Pfam" id="PF00342">
    <property type="entry name" value="PGI"/>
    <property type="match status" value="1"/>
</dbReference>
<dbReference type="GO" id="GO:0097367">
    <property type="term" value="F:carbohydrate derivative binding"/>
    <property type="evidence" value="ECO:0007669"/>
    <property type="project" value="InterPro"/>
</dbReference>
<dbReference type="PROSITE" id="PS51463">
    <property type="entry name" value="P_GLUCOSE_ISOMERASE_3"/>
    <property type="match status" value="1"/>
</dbReference>
<dbReference type="GO" id="GO:0006096">
    <property type="term" value="P:glycolytic process"/>
    <property type="evidence" value="ECO:0007669"/>
    <property type="project" value="UniProtKB-KW"/>
</dbReference>
<sequence length="282" mass="31100">MASSIYGICSSSSAFKSHKLFPHSPSYNVKPLPPAKWAPPPHRFRPLRSVARDTPPANLPTVGDAANATPLELKKSTGAPVEKDPIVLWRRYVDWLYQHKELGLFLDVSRIGFTDEFFDWMEPRMQKAFADMRELEKGAIANPDEGRMVGHYWLRNSNLAPNSFLKTKIETTLDAICEFANRVVNGEVGLKDAGREASYHLDDELKIKPPSSPAGRFTQVLSVGIGGSALGPQFVAEALAPDNPPLKANAVNTHELARNQMTLVDSDLCTDATKNIKEAFCA</sequence>
<evidence type="ECO:0000256" key="3">
    <source>
        <dbReference type="ARBA" id="ARBA00023235"/>
    </source>
</evidence>
<name>A0A843UR78_COLES</name>
<organism evidence="4 5">
    <name type="scientific">Colocasia esculenta</name>
    <name type="common">Wild taro</name>
    <name type="synonym">Arum esculentum</name>
    <dbReference type="NCBI Taxonomy" id="4460"/>
    <lineage>
        <taxon>Eukaryota</taxon>
        <taxon>Viridiplantae</taxon>
        <taxon>Streptophyta</taxon>
        <taxon>Embryophyta</taxon>
        <taxon>Tracheophyta</taxon>
        <taxon>Spermatophyta</taxon>
        <taxon>Magnoliopsida</taxon>
        <taxon>Liliopsida</taxon>
        <taxon>Araceae</taxon>
        <taxon>Aroideae</taxon>
        <taxon>Colocasieae</taxon>
        <taxon>Colocasia</taxon>
    </lineage>
</organism>
<dbReference type="SUPFAM" id="SSF53697">
    <property type="entry name" value="SIS domain"/>
    <property type="match status" value="1"/>
</dbReference>
<evidence type="ECO:0000313" key="4">
    <source>
        <dbReference type="EMBL" id="MQL84866.1"/>
    </source>
</evidence>
<dbReference type="PANTHER" id="PTHR11469:SF1">
    <property type="entry name" value="GLUCOSE-6-PHOSPHATE ISOMERASE"/>
    <property type="match status" value="1"/>
</dbReference>
<dbReference type="Gene3D" id="3.40.50.10490">
    <property type="entry name" value="Glucose-6-phosphate isomerase like protein, domain 1"/>
    <property type="match status" value="2"/>
</dbReference>
<dbReference type="Proteomes" id="UP000652761">
    <property type="component" value="Unassembled WGS sequence"/>
</dbReference>
<dbReference type="GO" id="GO:0006094">
    <property type="term" value="P:gluconeogenesis"/>
    <property type="evidence" value="ECO:0007669"/>
    <property type="project" value="UniProtKB-KW"/>
</dbReference>
<keyword evidence="1" id="KW-0312">Gluconeogenesis</keyword>
<reference evidence="4" key="1">
    <citation type="submission" date="2017-07" db="EMBL/GenBank/DDBJ databases">
        <title>Taro Niue Genome Assembly and Annotation.</title>
        <authorList>
            <person name="Atibalentja N."/>
            <person name="Keating K."/>
            <person name="Fields C.J."/>
        </authorList>
    </citation>
    <scope>NUCLEOTIDE SEQUENCE</scope>
    <source>
        <strain evidence="4">Niue_2</strain>
        <tissue evidence="4">Leaf</tissue>
    </source>
</reference>
<gene>
    <name evidence="4" type="ORF">Taro_017382</name>
</gene>
<accession>A0A843UR78</accession>
<evidence type="ECO:0000256" key="1">
    <source>
        <dbReference type="ARBA" id="ARBA00022432"/>
    </source>
</evidence>
<keyword evidence="3" id="KW-0413">Isomerase</keyword>
<dbReference type="GO" id="GO:0004347">
    <property type="term" value="F:glucose-6-phosphate isomerase activity"/>
    <property type="evidence" value="ECO:0007669"/>
    <property type="project" value="InterPro"/>
</dbReference>
<keyword evidence="5" id="KW-1185">Reference proteome</keyword>